<accession>A0A2S8R6W7</accession>
<evidence type="ECO:0000256" key="7">
    <source>
        <dbReference type="SAM" id="Phobius"/>
    </source>
</evidence>
<dbReference type="Pfam" id="PF03600">
    <property type="entry name" value="CitMHS"/>
    <property type="match status" value="1"/>
</dbReference>
<feature type="domain" description="Citrate transporter-like" evidence="8">
    <location>
        <begin position="13"/>
        <end position="302"/>
    </location>
</feature>
<evidence type="ECO:0000256" key="2">
    <source>
        <dbReference type="ARBA" id="ARBA00022448"/>
    </source>
</evidence>
<feature type="transmembrane region" description="Helical" evidence="7">
    <location>
        <begin position="160"/>
        <end position="182"/>
    </location>
</feature>
<name>A0A2S8R6W7_9FIRM</name>
<keyword evidence="4 7" id="KW-0812">Transmembrane</keyword>
<keyword evidence="3" id="KW-1003">Cell membrane</keyword>
<sequence>MKSKIIAFFKKEIVLVVAAVLAFISGFIVPPTKAYMEYIDWCVLGILLSLMTVMAGLQKNGLFDTLVVALLKRTKKVWQLAFVLVFLCFFLSMLITNDVALITFVPFAILTLKKCGQERLVIPVVVLQTIAANLGSMLTPIGNPQNLYLYNLSQMGILEFVLFMLPYTMVSGLLLVISLLLIKGKHEAVVIKEETNMRLSLKKNIIYLILFALSLLSVAKILHYMVVLILVLLVVFIMEKDVLKSVDYCLLLTFICFFIFTGNLENIPAVKDTLQNLITGRELVISVFASQAISNVPAALLLSEFTDNYRVLLKGVNIGGLGTLIASMASLISYKIFANHYNELKGRYFLWFTLANIIYLLILTVVAVIV</sequence>
<dbReference type="GeneID" id="35803901"/>
<feature type="transmembrane region" description="Helical" evidence="7">
    <location>
        <begin position="245"/>
        <end position="263"/>
    </location>
</feature>
<dbReference type="RefSeq" id="WP_020458028.1">
    <property type="nucleotide sequence ID" value="NZ_NEMB01000003.1"/>
</dbReference>
<dbReference type="PANTHER" id="PTHR43302:SF5">
    <property type="entry name" value="TRANSPORTER ARSB-RELATED"/>
    <property type="match status" value="1"/>
</dbReference>
<evidence type="ECO:0000256" key="1">
    <source>
        <dbReference type="ARBA" id="ARBA00004651"/>
    </source>
</evidence>
<dbReference type="EMBL" id="NEMB01000003">
    <property type="protein sequence ID" value="PQQ65533.1"/>
    <property type="molecule type" value="Genomic_DNA"/>
</dbReference>
<feature type="transmembrane region" description="Helical" evidence="7">
    <location>
        <begin position="349"/>
        <end position="369"/>
    </location>
</feature>
<dbReference type="InterPro" id="IPR004680">
    <property type="entry name" value="Cit_transptr-like_dom"/>
</dbReference>
<keyword evidence="5 7" id="KW-1133">Transmembrane helix</keyword>
<comment type="subcellular location">
    <subcellularLocation>
        <location evidence="1">Cell membrane</location>
        <topology evidence="1">Multi-pass membrane protein</topology>
    </subcellularLocation>
</comment>
<feature type="transmembrane region" description="Helical" evidence="7">
    <location>
        <begin position="12"/>
        <end position="32"/>
    </location>
</feature>
<dbReference type="Proteomes" id="UP000239720">
    <property type="component" value="Unassembled WGS sequence"/>
</dbReference>
<dbReference type="GO" id="GO:0055085">
    <property type="term" value="P:transmembrane transport"/>
    <property type="evidence" value="ECO:0007669"/>
    <property type="project" value="InterPro"/>
</dbReference>
<dbReference type="PANTHER" id="PTHR43302">
    <property type="entry name" value="TRANSPORTER ARSB-RELATED"/>
    <property type="match status" value="1"/>
</dbReference>
<feature type="transmembrane region" description="Helical" evidence="7">
    <location>
        <begin position="38"/>
        <end position="57"/>
    </location>
</feature>
<feature type="transmembrane region" description="Helical" evidence="7">
    <location>
        <begin position="283"/>
        <end position="303"/>
    </location>
</feature>
<evidence type="ECO:0000256" key="6">
    <source>
        <dbReference type="ARBA" id="ARBA00023136"/>
    </source>
</evidence>
<evidence type="ECO:0000313" key="9">
    <source>
        <dbReference type="EMBL" id="PQQ65533.1"/>
    </source>
</evidence>
<comment type="caution">
    <text evidence="9">The sequence shown here is derived from an EMBL/GenBank/DDBJ whole genome shotgun (WGS) entry which is preliminary data.</text>
</comment>
<feature type="transmembrane region" description="Helical" evidence="7">
    <location>
        <begin position="77"/>
        <end position="108"/>
    </location>
</feature>
<dbReference type="GO" id="GO:0005886">
    <property type="term" value="C:plasma membrane"/>
    <property type="evidence" value="ECO:0007669"/>
    <property type="project" value="UniProtKB-SubCell"/>
</dbReference>
<evidence type="ECO:0000256" key="5">
    <source>
        <dbReference type="ARBA" id="ARBA00022989"/>
    </source>
</evidence>
<reference evidence="9 10" key="1">
    <citation type="journal article" date="2018" name="Syst. Appl. Microbiol.">
        <title>Characterization and high-quality draft genome sequence of Herbivorax saccincola A7, an anaerobic, alkaliphilic, thermophilic, cellulolytic, and xylanolytic bacterium.</title>
        <authorList>
            <person name="Aikawa S."/>
            <person name="Baramee S."/>
            <person name="Sermsathanaswadi J."/>
            <person name="Thianheng P."/>
            <person name="Tachaapaikoon C."/>
            <person name="Shikata A."/>
            <person name="Waeonukul R."/>
            <person name="Pason P."/>
            <person name="Ratanakhanokchai K."/>
            <person name="Kosugi A."/>
        </authorList>
    </citation>
    <scope>NUCLEOTIDE SEQUENCE [LARGE SCALE GENOMIC DNA]</scope>
    <source>
        <strain evidence="9 10">A7</strain>
    </source>
</reference>
<feature type="transmembrane region" description="Helical" evidence="7">
    <location>
        <begin position="315"/>
        <end position="337"/>
    </location>
</feature>
<dbReference type="OrthoDB" id="3177666at2"/>
<keyword evidence="2" id="KW-0813">Transport</keyword>
<protein>
    <submittedName>
        <fullName evidence="9">Citrate transporter</fullName>
    </submittedName>
</protein>
<dbReference type="AlphaFoldDB" id="A0A2S8R6W7"/>
<evidence type="ECO:0000313" key="10">
    <source>
        <dbReference type="Proteomes" id="UP000239720"/>
    </source>
</evidence>
<gene>
    <name evidence="9" type="ORF">B9R14_01285</name>
</gene>
<evidence type="ECO:0000256" key="3">
    <source>
        <dbReference type="ARBA" id="ARBA00022475"/>
    </source>
</evidence>
<evidence type="ECO:0000256" key="4">
    <source>
        <dbReference type="ARBA" id="ARBA00022692"/>
    </source>
</evidence>
<proteinExistence type="predicted"/>
<organism evidence="9 10">
    <name type="scientific">Acetivibrio saccincola</name>
    <dbReference type="NCBI Taxonomy" id="1677857"/>
    <lineage>
        <taxon>Bacteria</taxon>
        <taxon>Bacillati</taxon>
        <taxon>Bacillota</taxon>
        <taxon>Clostridia</taxon>
        <taxon>Eubacteriales</taxon>
        <taxon>Oscillospiraceae</taxon>
        <taxon>Acetivibrio</taxon>
    </lineage>
</organism>
<evidence type="ECO:0000259" key="8">
    <source>
        <dbReference type="Pfam" id="PF03600"/>
    </source>
</evidence>
<feature type="transmembrane region" description="Helical" evidence="7">
    <location>
        <begin position="205"/>
        <end position="238"/>
    </location>
</feature>
<keyword evidence="6 7" id="KW-0472">Membrane</keyword>